<sequence length="91" mass="9588">MSNKGFMDKRIRVFTTSLSHRGPTSCLDWWHSAELFGSAAAGGVGTAAGSPAVALEPEDFTVLSYKDTMLWKAAGGPGCDEVSFFNVTLAG</sequence>
<comment type="caution">
    <text evidence="1">The sequence shown here is derived from an EMBL/GenBank/DDBJ whole genome shotgun (WGS) entry which is preliminary data.</text>
</comment>
<dbReference type="Proteomes" id="UP000314294">
    <property type="component" value="Unassembled WGS sequence"/>
</dbReference>
<name>A0A4Z2G0G3_9TELE</name>
<protein>
    <submittedName>
        <fullName evidence="1">Uncharacterized protein</fullName>
    </submittedName>
</protein>
<evidence type="ECO:0000313" key="2">
    <source>
        <dbReference type="Proteomes" id="UP000314294"/>
    </source>
</evidence>
<gene>
    <name evidence="1" type="ORF">EYF80_042780</name>
</gene>
<dbReference type="EMBL" id="SRLO01000761">
    <property type="protein sequence ID" value="TNN47009.1"/>
    <property type="molecule type" value="Genomic_DNA"/>
</dbReference>
<proteinExistence type="predicted"/>
<keyword evidence="2" id="KW-1185">Reference proteome</keyword>
<dbReference type="AlphaFoldDB" id="A0A4Z2G0G3"/>
<evidence type="ECO:0000313" key="1">
    <source>
        <dbReference type="EMBL" id="TNN47009.1"/>
    </source>
</evidence>
<reference evidence="1 2" key="1">
    <citation type="submission" date="2019-03" db="EMBL/GenBank/DDBJ databases">
        <title>First draft genome of Liparis tanakae, snailfish: a comprehensive survey of snailfish specific genes.</title>
        <authorList>
            <person name="Kim W."/>
            <person name="Song I."/>
            <person name="Jeong J.-H."/>
            <person name="Kim D."/>
            <person name="Kim S."/>
            <person name="Ryu S."/>
            <person name="Song J.Y."/>
            <person name="Lee S.K."/>
        </authorList>
    </citation>
    <scope>NUCLEOTIDE SEQUENCE [LARGE SCALE GENOMIC DNA]</scope>
    <source>
        <tissue evidence="1">Muscle</tissue>
    </source>
</reference>
<accession>A0A4Z2G0G3</accession>
<organism evidence="1 2">
    <name type="scientific">Liparis tanakae</name>
    <name type="common">Tanaka's snailfish</name>
    <dbReference type="NCBI Taxonomy" id="230148"/>
    <lineage>
        <taxon>Eukaryota</taxon>
        <taxon>Metazoa</taxon>
        <taxon>Chordata</taxon>
        <taxon>Craniata</taxon>
        <taxon>Vertebrata</taxon>
        <taxon>Euteleostomi</taxon>
        <taxon>Actinopterygii</taxon>
        <taxon>Neopterygii</taxon>
        <taxon>Teleostei</taxon>
        <taxon>Neoteleostei</taxon>
        <taxon>Acanthomorphata</taxon>
        <taxon>Eupercaria</taxon>
        <taxon>Perciformes</taxon>
        <taxon>Cottioidei</taxon>
        <taxon>Cottales</taxon>
        <taxon>Liparidae</taxon>
        <taxon>Liparis</taxon>
    </lineage>
</organism>